<protein>
    <submittedName>
        <fullName evidence="2">Uncharacterized protein</fullName>
    </submittedName>
</protein>
<gene>
    <name evidence="2" type="ORF">HPB48_017351</name>
</gene>
<evidence type="ECO:0000313" key="3">
    <source>
        <dbReference type="Proteomes" id="UP000821853"/>
    </source>
</evidence>
<feature type="compositionally biased region" description="Low complexity" evidence="1">
    <location>
        <begin position="104"/>
        <end position="114"/>
    </location>
</feature>
<feature type="region of interest" description="Disordered" evidence="1">
    <location>
        <begin position="23"/>
        <end position="437"/>
    </location>
</feature>
<feature type="compositionally biased region" description="Low complexity" evidence="1">
    <location>
        <begin position="365"/>
        <end position="377"/>
    </location>
</feature>
<comment type="caution">
    <text evidence="2">The sequence shown here is derived from an EMBL/GenBank/DDBJ whole genome shotgun (WGS) entry which is preliminary data.</text>
</comment>
<feature type="compositionally biased region" description="Polar residues" evidence="1">
    <location>
        <begin position="286"/>
        <end position="297"/>
    </location>
</feature>
<feature type="compositionally biased region" description="Polar residues" evidence="1">
    <location>
        <begin position="322"/>
        <end position="345"/>
    </location>
</feature>
<organism evidence="2 3">
    <name type="scientific">Haemaphysalis longicornis</name>
    <name type="common">Bush tick</name>
    <dbReference type="NCBI Taxonomy" id="44386"/>
    <lineage>
        <taxon>Eukaryota</taxon>
        <taxon>Metazoa</taxon>
        <taxon>Ecdysozoa</taxon>
        <taxon>Arthropoda</taxon>
        <taxon>Chelicerata</taxon>
        <taxon>Arachnida</taxon>
        <taxon>Acari</taxon>
        <taxon>Parasitiformes</taxon>
        <taxon>Ixodida</taxon>
        <taxon>Ixodoidea</taxon>
        <taxon>Ixodidae</taxon>
        <taxon>Haemaphysalinae</taxon>
        <taxon>Haemaphysalis</taxon>
    </lineage>
</organism>
<sequence>MSPLSLFSLGAYRVGVLFFAGPFAVPKRPTSSGGFSSARSERSDSSVSLCGDPPPGGSPAGPGSGPGAEAASQAKSGGAVVCNGSASNGPSGGQDGANDVGHSKAATAIAAAKGPAKKTFGRAVGKQPAASSIAKAPTSHAETLNRAATRRPTAASGQPRPVSSGHELASHVVPDKFPTSKTQEPKPVANGTIAVEEKKQQPEPDMNCAQANSPGSGIPKPTAAVKGTTKQSREDLTSIGTTEPEKGRNELKPNGSSPAERIVDAKASDVSSISDDADCQKERDQTTSSANDTNVRTETLPKSERSKKAQAQNVSIAMVSPIMSSQHSFSKDSVTASSTESSLATIVSVKEEKSSCSSTVQSEVQQSPGQPRQLPRGQRNRRREGPPGQGLELRDGPQRPGQQPGGAAGRERRLLQRERPRGRRRVHREVSAGRDQVGAEGEQLRFGLVVCEGRGEVEEALANIPPMQPLARAAPYGSGYSRGLAGHRTARLPACLRLQVGSSVA</sequence>
<dbReference type="EMBL" id="JABSTR010000009">
    <property type="protein sequence ID" value="KAH9379278.1"/>
    <property type="molecule type" value="Genomic_DNA"/>
</dbReference>
<keyword evidence="3" id="KW-1185">Reference proteome</keyword>
<dbReference type="AlphaFoldDB" id="A0A9J6GLH3"/>
<proteinExistence type="predicted"/>
<reference evidence="2 3" key="1">
    <citation type="journal article" date="2020" name="Cell">
        <title>Large-Scale Comparative Analyses of Tick Genomes Elucidate Their Genetic Diversity and Vector Capacities.</title>
        <authorList>
            <consortium name="Tick Genome and Microbiome Consortium (TIGMIC)"/>
            <person name="Jia N."/>
            <person name="Wang J."/>
            <person name="Shi W."/>
            <person name="Du L."/>
            <person name="Sun Y."/>
            <person name="Zhan W."/>
            <person name="Jiang J.F."/>
            <person name="Wang Q."/>
            <person name="Zhang B."/>
            <person name="Ji P."/>
            <person name="Bell-Sakyi L."/>
            <person name="Cui X.M."/>
            <person name="Yuan T.T."/>
            <person name="Jiang B.G."/>
            <person name="Yang W.F."/>
            <person name="Lam T.T."/>
            <person name="Chang Q.C."/>
            <person name="Ding S.J."/>
            <person name="Wang X.J."/>
            <person name="Zhu J.G."/>
            <person name="Ruan X.D."/>
            <person name="Zhao L."/>
            <person name="Wei J.T."/>
            <person name="Ye R.Z."/>
            <person name="Que T.C."/>
            <person name="Du C.H."/>
            <person name="Zhou Y.H."/>
            <person name="Cheng J.X."/>
            <person name="Dai P.F."/>
            <person name="Guo W.B."/>
            <person name="Han X.H."/>
            <person name="Huang E.J."/>
            <person name="Li L.F."/>
            <person name="Wei W."/>
            <person name="Gao Y.C."/>
            <person name="Liu J.Z."/>
            <person name="Shao H.Z."/>
            <person name="Wang X."/>
            <person name="Wang C.C."/>
            <person name="Yang T.C."/>
            <person name="Huo Q.B."/>
            <person name="Li W."/>
            <person name="Chen H.Y."/>
            <person name="Chen S.E."/>
            <person name="Zhou L.G."/>
            <person name="Ni X.B."/>
            <person name="Tian J.H."/>
            <person name="Sheng Y."/>
            <person name="Liu T."/>
            <person name="Pan Y.S."/>
            <person name="Xia L.Y."/>
            <person name="Li J."/>
            <person name="Zhao F."/>
            <person name="Cao W.C."/>
        </authorList>
    </citation>
    <scope>NUCLEOTIDE SEQUENCE [LARGE SCALE GENOMIC DNA]</scope>
    <source>
        <strain evidence="2">HaeL-2018</strain>
    </source>
</reference>
<accession>A0A9J6GLH3</accession>
<evidence type="ECO:0000313" key="2">
    <source>
        <dbReference type="EMBL" id="KAH9379278.1"/>
    </source>
</evidence>
<dbReference type="VEuPathDB" id="VectorBase:HLOH_046214"/>
<dbReference type="Proteomes" id="UP000821853">
    <property type="component" value="Unassembled WGS sequence"/>
</dbReference>
<evidence type="ECO:0000256" key="1">
    <source>
        <dbReference type="SAM" id="MobiDB-lite"/>
    </source>
</evidence>
<feature type="compositionally biased region" description="Basic and acidic residues" evidence="1">
    <location>
        <begin position="409"/>
        <end position="419"/>
    </location>
</feature>
<dbReference type="OrthoDB" id="2161974at2759"/>
<name>A0A9J6GLH3_HAELO</name>